<dbReference type="EMBL" id="AF064539">
    <property type="protein sequence ID" value="AAC19077.1"/>
    <property type="molecule type" value="Genomic_DNA"/>
</dbReference>
<evidence type="ECO:0000313" key="1">
    <source>
        <dbReference type="EMBL" id="AAC19077.1"/>
    </source>
</evidence>
<evidence type="ECO:0000313" key="2">
    <source>
        <dbReference type="Proteomes" id="UP000002132"/>
    </source>
</evidence>
<dbReference type="RefSeq" id="NP_046930.1">
    <property type="nucleotide sequence ID" value="NC_001901.1"/>
</dbReference>
<reference evidence="1 2" key="1">
    <citation type="journal article" date="1996" name="J. Bacteriol.">
        <title>Proteins responsible for lysogenic conversion caused by coliphages N15 and phi80 are highly homologous.</title>
        <authorList>
            <person name="Vostrov A.A."/>
            <person name="Vostrukhina O.A."/>
            <person name="Svarchevsky A.N."/>
            <person name="Rybchin V.N."/>
        </authorList>
    </citation>
    <scope>NUCLEOTIDE SEQUENCE [LARGE SCALE GENOMIC DNA]</scope>
</reference>
<organism evidence="1 2">
    <name type="scientific">Escherichia phage N15</name>
    <name type="common">Bacteriophage N15</name>
    <dbReference type="NCBI Taxonomy" id="1604876"/>
    <lineage>
        <taxon>Viruses</taxon>
        <taxon>Duplodnaviria</taxon>
        <taxon>Heunggongvirae</taxon>
        <taxon>Uroviricota</taxon>
        <taxon>Caudoviricetes</taxon>
        <taxon>Ravinvirus</taxon>
        <taxon>Ravinvirus N15</taxon>
    </lineage>
</organism>
<name>O64345_BPN15</name>
<reference evidence="1 2" key="2">
    <citation type="journal article" date="1996" name="J. Bacteriol.">
        <title>Characterization of the primary immunity region of the Escherichia coli linear plasmid prophage N15.</title>
        <authorList>
            <person name="Lobocka M.B."/>
            <person name="Svarchevsky A.N."/>
            <person name="Rybchin V.N."/>
            <person name="Yarmolinsky M.B."/>
        </authorList>
    </citation>
    <scope>NUCLEOTIDE SEQUENCE</scope>
</reference>
<dbReference type="GeneID" id="1261671"/>
<keyword evidence="2" id="KW-1185">Reference proteome</keyword>
<accession>O64345</accession>
<gene>
    <name evidence="1" type="primary">gene 35</name>
</gene>
<dbReference type="PIR" id="T13121">
    <property type="entry name" value="T13121"/>
</dbReference>
<protein>
    <submittedName>
        <fullName evidence="1">Gp35</fullName>
    </submittedName>
</protein>
<dbReference type="KEGG" id="vg:1261671"/>
<proteinExistence type="predicted"/>
<organismHost>
    <name type="scientific">Escherichia coli</name>
    <dbReference type="NCBI Taxonomy" id="562"/>
</organismHost>
<dbReference type="Proteomes" id="UP000002132">
    <property type="component" value="Segment"/>
</dbReference>
<sequence length="109" mass="12565">MTSTPEFLKQLDYEQLKYCRELCDNRIRAIEAEEKKMAWAVTDGGINYGWFRTEDYMKAVECLVATAAERWEESDKADPSGRGWLDLSIRGSRLPVSEYEALFADGQWG</sequence>